<feature type="compositionally biased region" description="Polar residues" evidence="1">
    <location>
        <begin position="65"/>
        <end position="74"/>
    </location>
</feature>
<dbReference type="AlphaFoldDB" id="A0A1I8A2K7"/>
<proteinExistence type="predicted"/>
<evidence type="ECO:0000256" key="1">
    <source>
        <dbReference type="SAM" id="MobiDB-lite"/>
    </source>
</evidence>
<evidence type="ECO:0000313" key="2">
    <source>
        <dbReference type="Proteomes" id="UP000095287"/>
    </source>
</evidence>
<dbReference type="Proteomes" id="UP000095287">
    <property type="component" value="Unplaced"/>
</dbReference>
<keyword evidence="2" id="KW-1185">Reference proteome</keyword>
<protein>
    <submittedName>
        <fullName evidence="3">Mobile element protein</fullName>
    </submittedName>
</protein>
<accession>A0A1I8A2K7</accession>
<organism evidence="2 3">
    <name type="scientific">Steinernema glaseri</name>
    <dbReference type="NCBI Taxonomy" id="37863"/>
    <lineage>
        <taxon>Eukaryota</taxon>
        <taxon>Metazoa</taxon>
        <taxon>Ecdysozoa</taxon>
        <taxon>Nematoda</taxon>
        <taxon>Chromadorea</taxon>
        <taxon>Rhabditida</taxon>
        <taxon>Tylenchina</taxon>
        <taxon>Panagrolaimomorpha</taxon>
        <taxon>Strongyloidoidea</taxon>
        <taxon>Steinernematidae</taxon>
        <taxon>Steinernema</taxon>
    </lineage>
</organism>
<evidence type="ECO:0000313" key="3">
    <source>
        <dbReference type="WBParaSite" id="L893_g32376.t1"/>
    </source>
</evidence>
<feature type="region of interest" description="Disordered" evidence="1">
    <location>
        <begin position="48"/>
        <end position="74"/>
    </location>
</feature>
<dbReference type="WBParaSite" id="L893_g32376.t1">
    <property type="protein sequence ID" value="L893_g32376.t1"/>
    <property type="gene ID" value="L893_g32376"/>
</dbReference>
<sequence>MNLVAFEIADLLERLFVLRSQLEAVGLHGAQGGRALGISVDRQPKELHCGATPPASSRHWPAGSCTRSAQYRSH</sequence>
<reference evidence="3" key="1">
    <citation type="submission" date="2016-11" db="UniProtKB">
        <authorList>
            <consortium name="WormBaseParasite"/>
        </authorList>
    </citation>
    <scope>IDENTIFICATION</scope>
</reference>
<name>A0A1I8A2K7_9BILA</name>